<protein>
    <recommendedName>
        <fullName evidence="4">Apple domain-containing protein</fullName>
    </recommendedName>
</protein>
<proteinExistence type="predicted"/>
<keyword evidence="1" id="KW-0472">Membrane</keyword>
<dbReference type="Proteomes" id="UP000781932">
    <property type="component" value="Unassembled WGS sequence"/>
</dbReference>
<evidence type="ECO:0000313" key="2">
    <source>
        <dbReference type="EMBL" id="KAF9879615.1"/>
    </source>
</evidence>
<sequence>MDRKTSSQPVDEGKILTYEENHAPEVVTRYDDYPTPISSAYNGGEKSFYAPQYAQYSQHPSQQPTTPEKRICGLKRTTFFLAVTLAAVIIIAAVGGGVGGSMAVQRAKEQAEADSKATAVLQASNIPLPTSAITTSGSLTSTTTATSDSTTTAARGASISIPTSGLLTRDSLQINCPNLTGKTSAVSLGGKQTNFNTECNVDNTGDDVDILTLVAYTLDTCMLACASYNSKNSNASAKCIGVQFNGLLETMTSLYGGNCFLKKDTGKKETTTQTSSSTIKQYNMHLAAMLS</sequence>
<dbReference type="OrthoDB" id="5358884at2759"/>
<comment type="caution">
    <text evidence="2">The sequence shown here is derived from an EMBL/GenBank/DDBJ whole genome shotgun (WGS) entry which is preliminary data.</text>
</comment>
<name>A0A9P6LNI8_9PEZI</name>
<gene>
    <name evidence="2" type="ORF">CkaCkLH20_03158</name>
</gene>
<dbReference type="AlphaFoldDB" id="A0A9P6LNI8"/>
<evidence type="ECO:0000313" key="3">
    <source>
        <dbReference type="Proteomes" id="UP000781932"/>
    </source>
</evidence>
<dbReference type="RefSeq" id="XP_038749076.1">
    <property type="nucleotide sequence ID" value="XM_038885877.1"/>
</dbReference>
<keyword evidence="3" id="KW-1185">Reference proteome</keyword>
<dbReference type="EMBL" id="JAATWM020000007">
    <property type="protein sequence ID" value="KAF9879615.1"/>
    <property type="molecule type" value="Genomic_DNA"/>
</dbReference>
<keyword evidence="1" id="KW-0812">Transmembrane</keyword>
<feature type="transmembrane region" description="Helical" evidence="1">
    <location>
        <begin position="79"/>
        <end position="104"/>
    </location>
</feature>
<dbReference type="GeneID" id="62158951"/>
<reference evidence="2" key="1">
    <citation type="submission" date="2020-03" db="EMBL/GenBank/DDBJ databases">
        <authorList>
            <person name="He L."/>
        </authorList>
    </citation>
    <scope>NUCLEOTIDE SEQUENCE</scope>
    <source>
        <strain evidence="2">CkLH20</strain>
    </source>
</reference>
<accession>A0A9P6LNI8</accession>
<evidence type="ECO:0000256" key="1">
    <source>
        <dbReference type="SAM" id="Phobius"/>
    </source>
</evidence>
<reference evidence="2" key="2">
    <citation type="submission" date="2020-11" db="EMBL/GenBank/DDBJ databases">
        <title>Whole genome sequencing of Colletotrichum sp.</title>
        <authorList>
            <person name="Li H."/>
        </authorList>
    </citation>
    <scope>NUCLEOTIDE SEQUENCE</scope>
    <source>
        <strain evidence="2">CkLH20</strain>
    </source>
</reference>
<keyword evidence="1" id="KW-1133">Transmembrane helix</keyword>
<evidence type="ECO:0008006" key="4">
    <source>
        <dbReference type="Google" id="ProtNLM"/>
    </source>
</evidence>
<organism evidence="2 3">
    <name type="scientific">Colletotrichum karsti</name>
    <dbReference type="NCBI Taxonomy" id="1095194"/>
    <lineage>
        <taxon>Eukaryota</taxon>
        <taxon>Fungi</taxon>
        <taxon>Dikarya</taxon>
        <taxon>Ascomycota</taxon>
        <taxon>Pezizomycotina</taxon>
        <taxon>Sordariomycetes</taxon>
        <taxon>Hypocreomycetidae</taxon>
        <taxon>Glomerellales</taxon>
        <taxon>Glomerellaceae</taxon>
        <taxon>Colletotrichum</taxon>
        <taxon>Colletotrichum boninense species complex</taxon>
    </lineage>
</organism>